<evidence type="ECO:0000259" key="4">
    <source>
        <dbReference type="PROSITE" id="PS51737"/>
    </source>
</evidence>
<feature type="domain" description="Recombinase" evidence="4">
    <location>
        <begin position="155"/>
        <end position="268"/>
    </location>
</feature>
<dbReference type="PANTHER" id="PTHR30461">
    <property type="entry name" value="DNA-INVERTASE FROM LAMBDOID PROPHAGE"/>
    <property type="match status" value="1"/>
</dbReference>
<dbReference type="Pfam" id="PF00239">
    <property type="entry name" value="Resolvase"/>
    <property type="match status" value="1"/>
</dbReference>
<dbReference type="SUPFAM" id="SSF53041">
    <property type="entry name" value="Resolvase-like"/>
    <property type="match status" value="1"/>
</dbReference>
<gene>
    <name evidence="5" type="ORF">L9X51_15170</name>
</gene>
<dbReference type="AlphaFoldDB" id="A0A9X4FA82"/>
<sequence length="529" mass="60334">MENIEDYAAKNDFVIDDTLNLKDLGLSAFKGKHKDKGALGGFIKAIEKKSIPVDGSSYLCIEQFDRLSREDVDTAYQLFRSILKANVNIITLMDKRIYTKESLNDMMSIIYSIMLMSQANVESQKKSERITATYKSKLDKVKNGENILFAARYPEWMDNQGSMKDRQFVLNEKAEIVRRIFQLYLDGVSMNGIARIFNDEGIGPFMRTKNSINQWSSGNVSSILRNRCVVGDLCVSRTGDIIKGYYPPVISVDDFEATEGLRDKKRTLKTAGKPSINVFTGKVFCVECGRKFYFEKESFTYKGQKNIYHFLKCSGKRNNGGCHSLNIKYEDFLSATKVPLKMKMKKDPSQLRDIENHISKIREVVKELDGELAQLDLMLDSGEINATIYAKAASKLEDKLVVERKRIASYKQKIAQMNNDLDFDSFDIHDPKSINKVKKYINDTYAAFMVSSYNKTILSLSHTGGVVITPFKHKKSLVKGSESTKDFYTLQADILDQYKRGEMDSKFTEILEATNFWGIETPETDYSFE</sequence>
<dbReference type="InterPro" id="IPR025827">
    <property type="entry name" value="Zn_ribbon_recom_dom"/>
</dbReference>
<dbReference type="Pfam" id="PF07508">
    <property type="entry name" value="Recombinase"/>
    <property type="match status" value="1"/>
</dbReference>
<evidence type="ECO:0000256" key="3">
    <source>
        <dbReference type="SAM" id="Coils"/>
    </source>
</evidence>
<protein>
    <submittedName>
        <fullName evidence="5">Recombinase family protein</fullName>
    </submittedName>
</protein>
<dbReference type="InterPro" id="IPR038109">
    <property type="entry name" value="DNA_bind_recomb_sf"/>
</dbReference>
<dbReference type="Proteomes" id="UP001140978">
    <property type="component" value="Unassembled WGS sequence"/>
</dbReference>
<name>A0A9X4FA82_9VIBR</name>
<organism evidence="5 6">
    <name type="scientific">Vibrio aestuarianus</name>
    <dbReference type="NCBI Taxonomy" id="28171"/>
    <lineage>
        <taxon>Bacteria</taxon>
        <taxon>Pseudomonadati</taxon>
        <taxon>Pseudomonadota</taxon>
        <taxon>Gammaproteobacteria</taxon>
        <taxon>Vibrionales</taxon>
        <taxon>Vibrionaceae</taxon>
        <taxon>Vibrio</taxon>
    </lineage>
</organism>
<accession>A0A9X4FA82</accession>
<keyword evidence="2" id="KW-0233">DNA recombination</keyword>
<dbReference type="EMBL" id="JAKNAX010000052">
    <property type="protein sequence ID" value="MDE1347769.1"/>
    <property type="molecule type" value="Genomic_DNA"/>
</dbReference>
<dbReference type="InterPro" id="IPR036162">
    <property type="entry name" value="Resolvase-like_N_sf"/>
</dbReference>
<dbReference type="Gene3D" id="3.90.1750.20">
    <property type="entry name" value="Putative Large Serine Recombinase, Chain B, Domain 2"/>
    <property type="match status" value="1"/>
</dbReference>
<comment type="caution">
    <text evidence="5">The sequence shown here is derived from an EMBL/GenBank/DDBJ whole genome shotgun (WGS) entry which is preliminary data.</text>
</comment>
<feature type="coiled-coil region" evidence="3">
    <location>
        <begin position="351"/>
        <end position="420"/>
    </location>
</feature>
<dbReference type="Pfam" id="PF13408">
    <property type="entry name" value="Zn_ribbon_recom"/>
    <property type="match status" value="1"/>
</dbReference>
<dbReference type="CDD" id="cd00338">
    <property type="entry name" value="Ser_Recombinase"/>
    <property type="match status" value="1"/>
</dbReference>
<dbReference type="GO" id="GO:0000150">
    <property type="term" value="F:DNA strand exchange activity"/>
    <property type="evidence" value="ECO:0007669"/>
    <property type="project" value="InterPro"/>
</dbReference>
<dbReference type="Gene3D" id="3.40.50.1390">
    <property type="entry name" value="Resolvase, N-terminal catalytic domain"/>
    <property type="match status" value="1"/>
</dbReference>
<dbReference type="GO" id="GO:0003677">
    <property type="term" value="F:DNA binding"/>
    <property type="evidence" value="ECO:0007669"/>
    <property type="project" value="UniProtKB-KW"/>
</dbReference>
<dbReference type="InterPro" id="IPR011109">
    <property type="entry name" value="DNA_bind_recombinase_dom"/>
</dbReference>
<dbReference type="InterPro" id="IPR050639">
    <property type="entry name" value="SSR_resolvase"/>
</dbReference>
<dbReference type="PANTHER" id="PTHR30461:SF2">
    <property type="entry name" value="SERINE RECOMBINASE PINE-RELATED"/>
    <property type="match status" value="1"/>
</dbReference>
<proteinExistence type="predicted"/>
<evidence type="ECO:0000313" key="6">
    <source>
        <dbReference type="Proteomes" id="UP001140978"/>
    </source>
</evidence>
<dbReference type="PROSITE" id="PS51737">
    <property type="entry name" value="RECOMBINASE_DNA_BIND"/>
    <property type="match status" value="1"/>
</dbReference>
<keyword evidence="3" id="KW-0175">Coiled coil</keyword>
<reference evidence="5" key="1">
    <citation type="submission" date="2022-02" db="EMBL/GenBank/DDBJ databases">
        <title>Emergence and expansion in Europe of a Vibrio aestuarianus clonal complex pathogenic for oysters.</title>
        <authorList>
            <person name="Mesnil A."/>
            <person name="Travers M.-A."/>
        </authorList>
    </citation>
    <scope>NUCLEOTIDE SEQUENCE</scope>
    <source>
        <strain evidence="5">19_064_15T1</strain>
    </source>
</reference>
<dbReference type="SMART" id="SM00857">
    <property type="entry name" value="Resolvase"/>
    <property type="match status" value="1"/>
</dbReference>
<evidence type="ECO:0000256" key="1">
    <source>
        <dbReference type="ARBA" id="ARBA00023125"/>
    </source>
</evidence>
<evidence type="ECO:0000256" key="2">
    <source>
        <dbReference type="ARBA" id="ARBA00023172"/>
    </source>
</evidence>
<keyword evidence="1" id="KW-0238">DNA-binding</keyword>
<dbReference type="InterPro" id="IPR006119">
    <property type="entry name" value="Resolv_N"/>
</dbReference>
<evidence type="ECO:0000313" key="5">
    <source>
        <dbReference type="EMBL" id="MDE1347769.1"/>
    </source>
</evidence>